<reference evidence="4 5" key="1">
    <citation type="submission" date="2019-07" db="EMBL/GenBank/DDBJ databases">
        <authorList>
            <person name="Cremers G."/>
        </authorList>
    </citation>
    <scope>NUCLEOTIDE SEQUENCE [LARGE SCALE GENOMIC DNA]</scope>
</reference>
<keyword evidence="5" id="KW-1185">Reference proteome</keyword>
<gene>
    <name evidence="4" type="ORF">MELA_02719</name>
</gene>
<dbReference type="Proteomes" id="UP000334340">
    <property type="component" value="Unassembled WGS sequence"/>
</dbReference>
<dbReference type="InterPro" id="IPR005116">
    <property type="entry name" value="Transp-assoc_OB_typ1"/>
</dbReference>
<organism evidence="4 5">
    <name type="scientific">Candidatus Methylomirabilis lanthanidiphila</name>
    <dbReference type="NCBI Taxonomy" id="2211376"/>
    <lineage>
        <taxon>Bacteria</taxon>
        <taxon>Candidatus Methylomirabilota</taxon>
        <taxon>Candidatus Methylomirabilia</taxon>
        <taxon>Candidatus Methylomirabilales</taxon>
        <taxon>Candidatus Methylomirabilaceae</taxon>
        <taxon>Candidatus Methylomirabilis</taxon>
    </lineage>
</organism>
<dbReference type="InterPro" id="IPR008995">
    <property type="entry name" value="Mo/tungstate-bd_C_term_dom"/>
</dbReference>
<evidence type="ECO:0000313" key="5">
    <source>
        <dbReference type="Proteomes" id="UP000334340"/>
    </source>
</evidence>
<dbReference type="NCBIfam" id="TIGR00638">
    <property type="entry name" value="Mop"/>
    <property type="match status" value="1"/>
</dbReference>
<protein>
    <submittedName>
        <fullName evidence="4">Molybdenum-pterin-binding protein</fullName>
    </submittedName>
</protein>
<dbReference type="PROSITE" id="PS51866">
    <property type="entry name" value="MOP"/>
    <property type="match status" value="1"/>
</dbReference>
<keyword evidence="1 2" id="KW-0500">Molybdenum</keyword>
<evidence type="ECO:0000313" key="4">
    <source>
        <dbReference type="EMBL" id="VUZ86318.1"/>
    </source>
</evidence>
<dbReference type="AlphaFoldDB" id="A0A564ZP32"/>
<evidence type="ECO:0000259" key="3">
    <source>
        <dbReference type="PROSITE" id="PS51866"/>
    </source>
</evidence>
<dbReference type="Pfam" id="PF03459">
    <property type="entry name" value="TOBE"/>
    <property type="match status" value="1"/>
</dbReference>
<feature type="domain" description="Mop" evidence="3">
    <location>
        <begin position="2"/>
        <end position="67"/>
    </location>
</feature>
<accession>A0A564ZP32</accession>
<sequence>MKMSARNQLAGVIKKVKGGTVMTEVVMQVGDQELVAAITSGSAKRMKLKAGDQVFAIIKATEVMIAKE</sequence>
<dbReference type="EMBL" id="CABIKM010000051">
    <property type="protein sequence ID" value="VUZ86318.1"/>
    <property type="molecule type" value="Genomic_DNA"/>
</dbReference>
<dbReference type="InterPro" id="IPR004606">
    <property type="entry name" value="Mop_domain"/>
</dbReference>
<dbReference type="Gene3D" id="2.40.50.100">
    <property type="match status" value="1"/>
</dbReference>
<name>A0A564ZP32_9BACT</name>
<evidence type="ECO:0000256" key="1">
    <source>
        <dbReference type="ARBA" id="ARBA00022505"/>
    </source>
</evidence>
<proteinExistence type="predicted"/>
<evidence type="ECO:0000256" key="2">
    <source>
        <dbReference type="PROSITE-ProRule" id="PRU01213"/>
    </source>
</evidence>
<dbReference type="GO" id="GO:0015689">
    <property type="term" value="P:molybdate ion transport"/>
    <property type="evidence" value="ECO:0007669"/>
    <property type="project" value="InterPro"/>
</dbReference>
<dbReference type="SUPFAM" id="SSF50331">
    <property type="entry name" value="MOP-like"/>
    <property type="match status" value="1"/>
</dbReference>